<feature type="compositionally biased region" description="Low complexity" evidence="1">
    <location>
        <begin position="61"/>
        <end position="113"/>
    </location>
</feature>
<dbReference type="Proteomes" id="UP000095192">
    <property type="component" value="Unassembled WGS sequence"/>
</dbReference>
<accession>A0A1D3D1P4</accession>
<organism evidence="2 3">
    <name type="scientific">Cyclospora cayetanensis</name>
    <dbReference type="NCBI Taxonomy" id="88456"/>
    <lineage>
        <taxon>Eukaryota</taxon>
        <taxon>Sar</taxon>
        <taxon>Alveolata</taxon>
        <taxon>Apicomplexa</taxon>
        <taxon>Conoidasida</taxon>
        <taxon>Coccidia</taxon>
        <taxon>Eucoccidiorida</taxon>
        <taxon>Eimeriorina</taxon>
        <taxon>Eimeriidae</taxon>
        <taxon>Cyclospora</taxon>
    </lineage>
</organism>
<evidence type="ECO:0000313" key="3">
    <source>
        <dbReference type="Proteomes" id="UP000095192"/>
    </source>
</evidence>
<feature type="region of interest" description="Disordered" evidence="1">
    <location>
        <begin position="163"/>
        <end position="184"/>
    </location>
</feature>
<proteinExistence type="predicted"/>
<comment type="caution">
    <text evidence="2">The sequence shown here is derived from an EMBL/GenBank/DDBJ whole genome shotgun (WGS) entry which is preliminary data.</text>
</comment>
<feature type="region of interest" description="Disordered" evidence="1">
    <location>
        <begin position="237"/>
        <end position="281"/>
    </location>
</feature>
<dbReference type="VEuPathDB" id="ToxoDB:cyc_05512"/>
<dbReference type="EMBL" id="JROU02001110">
    <property type="protein sequence ID" value="OEH77378.1"/>
    <property type="molecule type" value="Genomic_DNA"/>
</dbReference>
<name>A0A1D3D1P4_9EIME</name>
<dbReference type="VEuPathDB" id="ToxoDB:LOC34621858"/>
<reference evidence="2 3" key="1">
    <citation type="journal article" date="2016" name="BMC Genomics">
        <title>Comparative genomics reveals Cyclospora cayetanensis possesses coccidia-like metabolism and invasion components but unique surface antigens.</title>
        <authorList>
            <person name="Liu S."/>
            <person name="Wang L."/>
            <person name="Zheng H."/>
            <person name="Xu Z."/>
            <person name="Roellig D.M."/>
            <person name="Li N."/>
            <person name="Frace M.A."/>
            <person name="Tang K."/>
            <person name="Arrowood M.J."/>
            <person name="Moss D.M."/>
            <person name="Zhang L."/>
            <person name="Feng Y."/>
            <person name="Xiao L."/>
        </authorList>
    </citation>
    <scope>NUCLEOTIDE SEQUENCE [LARGE SCALE GENOMIC DNA]</scope>
    <source>
        <strain evidence="2 3">CHN_HEN01</strain>
    </source>
</reference>
<keyword evidence="3" id="KW-1185">Reference proteome</keyword>
<evidence type="ECO:0000313" key="2">
    <source>
        <dbReference type="EMBL" id="OEH77378.1"/>
    </source>
</evidence>
<evidence type="ECO:0000256" key="1">
    <source>
        <dbReference type="SAM" id="MobiDB-lite"/>
    </source>
</evidence>
<dbReference type="AlphaFoldDB" id="A0A1D3D1P4"/>
<feature type="region of interest" description="Disordered" evidence="1">
    <location>
        <begin position="44"/>
        <end position="130"/>
    </location>
</feature>
<sequence>MDESYRNRHRIAWEQRRAAEAAEREGAAAAAAAAAVAAVAAGGAGGKAACTANEQASGGRAPVSAPAASPSPQSSQFPKAQAPQHSRGAASAASPLSPVVSSSPPVALASVPPGEGAAPQSTDEEALNEAAARRLQAEFDALEQVRQPDATYQECLLGASEAAPWAPPSQWGETLGEPSSPLAEEGFNIAGGMRAAAAAARGLLQGGVSSFGGGLVSASSTEALTDDELARRLQQEENRRAQRLRRELPTLRSDGGDIGSIHRRSNSIPVDPNPLGVSFGG</sequence>
<dbReference type="InParanoid" id="A0A1D3D1P4"/>
<feature type="compositionally biased region" description="Basic and acidic residues" evidence="1">
    <location>
        <begin position="237"/>
        <end position="249"/>
    </location>
</feature>
<protein>
    <submittedName>
        <fullName evidence="2">Uncharacterized protein</fullName>
    </submittedName>
</protein>
<gene>
    <name evidence="2" type="ORF">cyc_05512</name>
</gene>